<name>A0A1G7WX76_CHIFI</name>
<organism evidence="1 2">
    <name type="scientific">Chitinophaga filiformis</name>
    <name type="common">Myxococcus filiformis</name>
    <name type="synonym">Flexibacter filiformis</name>
    <dbReference type="NCBI Taxonomy" id="104663"/>
    <lineage>
        <taxon>Bacteria</taxon>
        <taxon>Pseudomonadati</taxon>
        <taxon>Bacteroidota</taxon>
        <taxon>Chitinophagia</taxon>
        <taxon>Chitinophagales</taxon>
        <taxon>Chitinophagaceae</taxon>
        <taxon>Chitinophaga</taxon>
    </lineage>
</organism>
<gene>
    <name evidence="1" type="ORF">SAMN04488121_106199</name>
</gene>
<dbReference type="Proteomes" id="UP000199045">
    <property type="component" value="Unassembled WGS sequence"/>
</dbReference>
<protein>
    <submittedName>
        <fullName evidence="1">Uncharacterized protein</fullName>
    </submittedName>
</protein>
<dbReference type="EMBL" id="FNBN01000006">
    <property type="protein sequence ID" value="SDG76522.1"/>
    <property type="molecule type" value="Genomic_DNA"/>
</dbReference>
<evidence type="ECO:0000313" key="1">
    <source>
        <dbReference type="EMBL" id="SDG76522.1"/>
    </source>
</evidence>
<sequence>MLVQAVTGIIRPTYLPVYLRFYPNFHIPPKKKQASGEPVACPVWECNKQYFSTCQTSDG</sequence>
<dbReference type="AlphaFoldDB" id="A0A1G7WX76"/>
<proteinExistence type="predicted"/>
<reference evidence="1 2" key="1">
    <citation type="submission" date="2016-10" db="EMBL/GenBank/DDBJ databases">
        <authorList>
            <person name="de Groot N.N."/>
        </authorList>
    </citation>
    <scope>NUCLEOTIDE SEQUENCE [LARGE SCALE GENOMIC DNA]</scope>
    <source>
        <strain evidence="1 2">DSM 527</strain>
    </source>
</reference>
<accession>A0A1G7WX76</accession>
<dbReference type="STRING" id="104663.SAMN04488121_106199"/>
<evidence type="ECO:0000313" key="2">
    <source>
        <dbReference type="Proteomes" id="UP000199045"/>
    </source>
</evidence>